<organism evidence="7 8">
    <name type="scientific">Martelella alba</name>
    <dbReference type="NCBI Taxonomy" id="2590451"/>
    <lineage>
        <taxon>Bacteria</taxon>
        <taxon>Pseudomonadati</taxon>
        <taxon>Pseudomonadota</taxon>
        <taxon>Alphaproteobacteria</taxon>
        <taxon>Hyphomicrobiales</taxon>
        <taxon>Aurantimonadaceae</taxon>
        <taxon>Martelella</taxon>
    </lineage>
</organism>
<evidence type="ECO:0000256" key="3">
    <source>
        <dbReference type="ARBA" id="ARBA00022643"/>
    </source>
</evidence>
<evidence type="ECO:0000256" key="2">
    <source>
        <dbReference type="ARBA" id="ARBA00022630"/>
    </source>
</evidence>
<dbReference type="EMBL" id="SZPQ01000003">
    <property type="protein sequence ID" value="TKI07838.1"/>
    <property type="molecule type" value="Genomic_DNA"/>
</dbReference>
<evidence type="ECO:0000256" key="5">
    <source>
        <dbReference type="ARBA" id="ARBA00024042"/>
    </source>
</evidence>
<dbReference type="PANTHER" id="PTHR10578:SF107">
    <property type="entry name" value="2-HYDROXYACID OXIDASE 1"/>
    <property type="match status" value="1"/>
</dbReference>
<evidence type="ECO:0000313" key="8">
    <source>
        <dbReference type="Proteomes" id="UP000305202"/>
    </source>
</evidence>
<accession>A0ABY2SPE5</accession>
<dbReference type="SUPFAM" id="SSF51395">
    <property type="entry name" value="FMN-linked oxidoreductases"/>
    <property type="match status" value="1"/>
</dbReference>
<dbReference type="InterPro" id="IPR037396">
    <property type="entry name" value="FMN_HAD"/>
</dbReference>
<comment type="caution">
    <text evidence="7">The sequence shown here is derived from an EMBL/GenBank/DDBJ whole genome shotgun (WGS) entry which is preliminary data.</text>
</comment>
<dbReference type="Pfam" id="PF01070">
    <property type="entry name" value="FMN_dh"/>
    <property type="match status" value="1"/>
</dbReference>
<keyword evidence="3" id="KW-0288">FMN</keyword>
<keyword evidence="4" id="KW-0560">Oxidoreductase</keyword>
<keyword evidence="2" id="KW-0285">Flavoprotein</keyword>
<dbReference type="PANTHER" id="PTHR10578">
    <property type="entry name" value="S -2-HYDROXY-ACID OXIDASE-RELATED"/>
    <property type="match status" value="1"/>
</dbReference>
<gene>
    <name evidence="7" type="ORF">FCN80_05220</name>
</gene>
<comment type="cofactor">
    <cofactor evidence="1">
        <name>FMN</name>
        <dbReference type="ChEBI" id="CHEBI:58210"/>
    </cofactor>
</comment>
<dbReference type="Gene3D" id="3.20.20.70">
    <property type="entry name" value="Aldolase class I"/>
    <property type="match status" value="1"/>
</dbReference>
<dbReference type="CDD" id="cd02809">
    <property type="entry name" value="alpha_hydroxyacid_oxid_FMN"/>
    <property type="match status" value="1"/>
</dbReference>
<dbReference type="InterPro" id="IPR008259">
    <property type="entry name" value="FMN_hydac_DH_AS"/>
</dbReference>
<keyword evidence="8" id="KW-1185">Reference proteome</keyword>
<dbReference type="InterPro" id="IPR012133">
    <property type="entry name" value="Alpha-hydoxy_acid_DH_FMN"/>
</dbReference>
<evidence type="ECO:0000256" key="1">
    <source>
        <dbReference type="ARBA" id="ARBA00001917"/>
    </source>
</evidence>
<feature type="domain" description="FMN hydroxy acid dehydrogenase" evidence="6">
    <location>
        <begin position="1"/>
        <end position="380"/>
    </location>
</feature>
<evidence type="ECO:0000259" key="6">
    <source>
        <dbReference type="PROSITE" id="PS51349"/>
    </source>
</evidence>
<evidence type="ECO:0000313" key="7">
    <source>
        <dbReference type="EMBL" id="TKI07838.1"/>
    </source>
</evidence>
<sequence length="380" mass="41578">MMVNLEDYRRRARKILPSFVFNYVDGGADDERTLRDNRAAFARWQFLAPVLKNASVRSLTTQLGDTVLAAPFLIAPTGYNGMLRRGADLMLARAAGRAGIPWIQSTVSTVSLEEAAGGPAGAHWFQLYVLKDRNVTRDLLRRAEQAGCANLVVSVDAVHFGNRERDIRHYRRPMKLSVGSYLNIACHPGWVWRTLVPGGVPGFGNLRPYLPPQYQRGVGGATYFARQMDDTLDWETLRWIRSLWRGRCYVKGISTVEDALAAVAAGADGLMLSNHGGRQLDGSVSPLAVLPDVRRACGPAARILIDSGIRRGTDIIKALALGADAVLIGRPLLYAVAVAGEAGADRAIAMLKQEIDRTLAQLGCRSLSELGPHLLRRRDV</sequence>
<reference evidence="7 8" key="1">
    <citation type="submission" date="2019-04" db="EMBL/GenBank/DDBJ databases">
        <authorList>
            <person name="Li M."/>
            <person name="Gao C."/>
        </authorList>
    </citation>
    <scope>NUCLEOTIDE SEQUENCE [LARGE SCALE GENOMIC DNA]</scope>
    <source>
        <strain evidence="7 8">BGMRC 2031</strain>
    </source>
</reference>
<proteinExistence type="inferred from homology"/>
<dbReference type="PIRSF" id="PIRSF000138">
    <property type="entry name" value="Al-hdrx_acd_dh"/>
    <property type="match status" value="1"/>
</dbReference>
<evidence type="ECO:0000256" key="4">
    <source>
        <dbReference type="ARBA" id="ARBA00023002"/>
    </source>
</evidence>
<name>A0ABY2SPE5_9HYPH</name>
<protein>
    <submittedName>
        <fullName evidence="7">Alpha-hydroxy-acid oxidizing protein</fullName>
    </submittedName>
</protein>
<comment type="similarity">
    <text evidence="5">Belongs to the FMN-dependent alpha-hydroxy acid dehydrogenase family.</text>
</comment>
<dbReference type="InterPro" id="IPR013785">
    <property type="entry name" value="Aldolase_TIM"/>
</dbReference>
<dbReference type="PROSITE" id="PS51349">
    <property type="entry name" value="FMN_HYDROXY_ACID_DH_2"/>
    <property type="match status" value="1"/>
</dbReference>
<dbReference type="InterPro" id="IPR000262">
    <property type="entry name" value="FMN-dep_DH"/>
</dbReference>
<dbReference type="PROSITE" id="PS00557">
    <property type="entry name" value="FMN_HYDROXY_ACID_DH_1"/>
    <property type="match status" value="1"/>
</dbReference>
<dbReference type="RefSeq" id="WP_136988833.1">
    <property type="nucleotide sequence ID" value="NZ_SZPQ01000003.1"/>
</dbReference>
<dbReference type="Proteomes" id="UP000305202">
    <property type="component" value="Unassembled WGS sequence"/>
</dbReference>